<proteinExistence type="predicted"/>
<evidence type="ECO:0000313" key="1">
    <source>
        <dbReference type="EMBL" id="KRJ98494.1"/>
    </source>
</evidence>
<evidence type="ECO:0000313" key="2">
    <source>
        <dbReference type="Proteomes" id="UP000002282"/>
    </source>
</evidence>
<keyword evidence="2" id="KW-1185">Reference proteome</keyword>
<accession>A0A0R1DNH9</accession>
<dbReference type="EMBL" id="CM000157">
    <property type="protein sequence ID" value="KRJ98494.1"/>
    <property type="molecule type" value="Genomic_DNA"/>
</dbReference>
<dbReference type="Proteomes" id="UP000002282">
    <property type="component" value="Chromosome 2L"/>
</dbReference>
<organism evidence="1 2">
    <name type="scientific">Drosophila yakuba</name>
    <name type="common">Fruit fly</name>
    <dbReference type="NCBI Taxonomy" id="7245"/>
    <lineage>
        <taxon>Eukaryota</taxon>
        <taxon>Metazoa</taxon>
        <taxon>Ecdysozoa</taxon>
        <taxon>Arthropoda</taxon>
        <taxon>Hexapoda</taxon>
        <taxon>Insecta</taxon>
        <taxon>Pterygota</taxon>
        <taxon>Neoptera</taxon>
        <taxon>Endopterygota</taxon>
        <taxon>Diptera</taxon>
        <taxon>Brachycera</taxon>
        <taxon>Muscomorpha</taxon>
        <taxon>Ephydroidea</taxon>
        <taxon>Drosophilidae</taxon>
        <taxon>Drosophila</taxon>
        <taxon>Sophophora</taxon>
    </lineage>
</organism>
<dbReference type="AlphaFoldDB" id="A0A0R1DNH9"/>
<reference evidence="1 2" key="1">
    <citation type="journal article" date="2007" name="Nature">
        <title>Evolution of genes and genomes on the Drosophila phylogeny.</title>
        <authorList>
            <consortium name="Drosophila 12 Genomes Consortium"/>
            <person name="Clark A.G."/>
            <person name="Eisen M.B."/>
            <person name="Smith D.R."/>
            <person name="Bergman C.M."/>
            <person name="Oliver B."/>
            <person name="Markow T.A."/>
            <person name="Kaufman T.C."/>
            <person name="Kellis M."/>
            <person name="Gelbart W."/>
            <person name="Iyer V.N."/>
            <person name="Pollard D.A."/>
            <person name="Sackton T.B."/>
            <person name="Larracuente A.M."/>
            <person name="Singh N.D."/>
            <person name="Abad J.P."/>
            <person name="Abt D.N."/>
            <person name="Adryan B."/>
            <person name="Aguade M."/>
            <person name="Akashi H."/>
            <person name="Anderson W.W."/>
            <person name="Aquadro C.F."/>
            <person name="Ardell D.H."/>
            <person name="Arguello R."/>
            <person name="Artieri C.G."/>
            <person name="Barbash D.A."/>
            <person name="Barker D."/>
            <person name="Barsanti P."/>
            <person name="Batterham P."/>
            <person name="Batzoglou S."/>
            <person name="Begun D."/>
            <person name="Bhutkar A."/>
            <person name="Blanco E."/>
            <person name="Bosak S.A."/>
            <person name="Bradley R.K."/>
            <person name="Brand A.D."/>
            <person name="Brent M.R."/>
            <person name="Brooks A.N."/>
            <person name="Brown R.H."/>
            <person name="Butlin R.K."/>
            <person name="Caggese C."/>
            <person name="Calvi B.R."/>
            <person name="Bernardo de Carvalho A."/>
            <person name="Caspi A."/>
            <person name="Castrezana S."/>
            <person name="Celniker S.E."/>
            <person name="Chang J.L."/>
            <person name="Chapple C."/>
            <person name="Chatterji S."/>
            <person name="Chinwalla A."/>
            <person name="Civetta A."/>
            <person name="Clifton S.W."/>
            <person name="Comeron J.M."/>
            <person name="Costello J.C."/>
            <person name="Coyne J.A."/>
            <person name="Daub J."/>
            <person name="David R.G."/>
            <person name="Delcher A.L."/>
            <person name="Delehaunty K."/>
            <person name="Do C.B."/>
            <person name="Ebling H."/>
            <person name="Edwards K."/>
            <person name="Eickbush T."/>
            <person name="Evans J.D."/>
            <person name="Filipski A."/>
            <person name="Findeiss S."/>
            <person name="Freyhult E."/>
            <person name="Fulton L."/>
            <person name="Fulton R."/>
            <person name="Garcia A.C."/>
            <person name="Gardiner A."/>
            <person name="Garfield D.A."/>
            <person name="Garvin B.E."/>
            <person name="Gibson G."/>
            <person name="Gilbert D."/>
            <person name="Gnerre S."/>
            <person name="Godfrey J."/>
            <person name="Good R."/>
            <person name="Gotea V."/>
            <person name="Gravely B."/>
            <person name="Greenberg A.J."/>
            <person name="Griffiths-Jones S."/>
            <person name="Gross S."/>
            <person name="Guigo R."/>
            <person name="Gustafson E.A."/>
            <person name="Haerty W."/>
            <person name="Hahn M.W."/>
            <person name="Halligan D.L."/>
            <person name="Halpern A.L."/>
            <person name="Halter G.M."/>
            <person name="Han M.V."/>
            <person name="Heger A."/>
            <person name="Hillier L."/>
            <person name="Hinrichs A.S."/>
            <person name="Holmes I."/>
            <person name="Hoskins R.A."/>
            <person name="Hubisz M.J."/>
            <person name="Hultmark D."/>
            <person name="Huntley M.A."/>
            <person name="Jaffe D.B."/>
            <person name="Jagadeeshan S."/>
            <person name="Jeck W.R."/>
            <person name="Johnson J."/>
            <person name="Jones C.D."/>
            <person name="Jordan W.C."/>
            <person name="Karpen G.H."/>
            <person name="Kataoka E."/>
            <person name="Keightley P.D."/>
            <person name="Kheradpour P."/>
            <person name="Kirkness E.F."/>
            <person name="Koerich L.B."/>
            <person name="Kristiansen K."/>
            <person name="Kudrna D."/>
            <person name="Kulathinal R.J."/>
            <person name="Kumar S."/>
            <person name="Kwok R."/>
            <person name="Lander E."/>
            <person name="Langley C.H."/>
            <person name="Lapoint R."/>
            <person name="Lazzaro B.P."/>
            <person name="Lee S.J."/>
            <person name="Levesque L."/>
            <person name="Li R."/>
            <person name="Lin C.F."/>
            <person name="Lin M.F."/>
            <person name="Lindblad-Toh K."/>
            <person name="Llopart A."/>
            <person name="Long M."/>
            <person name="Low L."/>
            <person name="Lozovsky E."/>
            <person name="Lu J."/>
            <person name="Luo M."/>
            <person name="Machado C.A."/>
            <person name="Makalowski W."/>
            <person name="Marzo M."/>
            <person name="Matsuda M."/>
            <person name="Matzkin L."/>
            <person name="McAllister B."/>
            <person name="McBride C.S."/>
            <person name="McKernan B."/>
            <person name="McKernan K."/>
            <person name="Mendez-Lago M."/>
            <person name="Minx P."/>
            <person name="Mollenhauer M.U."/>
            <person name="Montooth K."/>
            <person name="Mount S.M."/>
            <person name="Mu X."/>
            <person name="Myers E."/>
            <person name="Negre B."/>
            <person name="Newfeld S."/>
            <person name="Nielsen R."/>
            <person name="Noor M.A."/>
            <person name="O'Grady P."/>
            <person name="Pachter L."/>
            <person name="Papaceit M."/>
            <person name="Parisi M.J."/>
            <person name="Parisi M."/>
            <person name="Parts L."/>
            <person name="Pedersen J.S."/>
            <person name="Pesole G."/>
            <person name="Phillippy A.M."/>
            <person name="Ponting C.P."/>
            <person name="Pop M."/>
            <person name="Porcelli D."/>
            <person name="Powell J.R."/>
            <person name="Prohaska S."/>
            <person name="Pruitt K."/>
            <person name="Puig M."/>
            <person name="Quesneville H."/>
            <person name="Ram K.R."/>
            <person name="Rand D."/>
            <person name="Rasmussen M.D."/>
            <person name="Reed L.K."/>
            <person name="Reenan R."/>
            <person name="Reily A."/>
            <person name="Remington K.A."/>
            <person name="Rieger T.T."/>
            <person name="Ritchie M.G."/>
            <person name="Robin C."/>
            <person name="Rogers Y.H."/>
            <person name="Rohde C."/>
            <person name="Rozas J."/>
            <person name="Rubenfield M.J."/>
            <person name="Ruiz A."/>
            <person name="Russo S."/>
            <person name="Salzberg S.L."/>
            <person name="Sanchez-Gracia A."/>
            <person name="Saranga D.J."/>
            <person name="Sato H."/>
            <person name="Schaeffer S.W."/>
            <person name="Schatz M.C."/>
            <person name="Schlenke T."/>
            <person name="Schwartz R."/>
            <person name="Segarra C."/>
            <person name="Singh R.S."/>
            <person name="Sirot L."/>
            <person name="Sirota M."/>
            <person name="Sisneros N.B."/>
            <person name="Smith C.D."/>
            <person name="Smith T.F."/>
            <person name="Spieth J."/>
            <person name="Stage D.E."/>
            <person name="Stark A."/>
            <person name="Stephan W."/>
            <person name="Strausberg R.L."/>
            <person name="Strempel S."/>
            <person name="Sturgill D."/>
            <person name="Sutton G."/>
            <person name="Sutton G.G."/>
            <person name="Tao W."/>
            <person name="Teichmann S."/>
            <person name="Tobari Y.N."/>
            <person name="Tomimura Y."/>
            <person name="Tsolas J.M."/>
            <person name="Valente V.L."/>
            <person name="Venter E."/>
            <person name="Venter J.C."/>
            <person name="Vicario S."/>
            <person name="Vieira F.G."/>
            <person name="Vilella A.J."/>
            <person name="Villasante A."/>
            <person name="Walenz B."/>
            <person name="Wang J."/>
            <person name="Wasserman M."/>
            <person name="Watts T."/>
            <person name="Wilson D."/>
            <person name="Wilson R.K."/>
            <person name="Wing R.A."/>
            <person name="Wolfner M.F."/>
            <person name="Wong A."/>
            <person name="Wong G.K."/>
            <person name="Wu C.I."/>
            <person name="Wu G."/>
            <person name="Yamamoto D."/>
            <person name="Yang H.P."/>
            <person name="Yang S.P."/>
            <person name="Yorke J.A."/>
            <person name="Yoshida K."/>
            <person name="Zdobnov E."/>
            <person name="Zhang P."/>
            <person name="Zhang Y."/>
            <person name="Zimin A.V."/>
            <person name="Baldwin J."/>
            <person name="Abdouelleil A."/>
            <person name="Abdulkadir J."/>
            <person name="Abebe A."/>
            <person name="Abera B."/>
            <person name="Abreu J."/>
            <person name="Acer S.C."/>
            <person name="Aftuck L."/>
            <person name="Alexander A."/>
            <person name="An P."/>
            <person name="Anderson E."/>
            <person name="Anderson S."/>
            <person name="Arachi H."/>
            <person name="Azer M."/>
            <person name="Bachantsang P."/>
            <person name="Barry A."/>
            <person name="Bayul T."/>
            <person name="Berlin A."/>
            <person name="Bessette D."/>
            <person name="Bloom T."/>
            <person name="Blye J."/>
            <person name="Boguslavskiy L."/>
            <person name="Bonnet C."/>
            <person name="Boukhgalter B."/>
            <person name="Bourzgui I."/>
            <person name="Brown A."/>
            <person name="Cahill P."/>
            <person name="Channer S."/>
            <person name="Cheshatsang Y."/>
            <person name="Chuda L."/>
            <person name="Citroen M."/>
            <person name="Collymore A."/>
            <person name="Cooke P."/>
            <person name="Costello M."/>
            <person name="D'Aco K."/>
            <person name="Daza R."/>
            <person name="De Haan G."/>
            <person name="DeGray S."/>
            <person name="DeMaso C."/>
            <person name="Dhargay N."/>
            <person name="Dooley K."/>
            <person name="Dooley E."/>
            <person name="Doricent M."/>
            <person name="Dorje P."/>
            <person name="Dorjee K."/>
            <person name="Dupes A."/>
            <person name="Elong R."/>
            <person name="Falk J."/>
            <person name="Farina A."/>
            <person name="Faro S."/>
            <person name="Ferguson D."/>
            <person name="Fisher S."/>
            <person name="Foley C.D."/>
            <person name="Franke A."/>
            <person name="Friedrich D."/>
            <person name="Gadbois L."/>
            <person name="Gearin G."/>
            <person name="Gearin C.R."/>
            <person name="Giannoukos G."/>
            <person name="Goode T."/>
            <person name="Graham J."/>
            <person name="Grandbois E."/>
            <person name="Grewal S."/>
            <person name="Gyaltsen K."/>
            <person name="Hafez N."/>
            <person name="Hagos B."/>
            <person name="Hall J."/>
            <person name="Henson C."/>
            <person name="Hollinger A."/>
            <person name="Honan T."/>
            <person name="Huard M.D."/>
            <person name="Hughes L."/>
            <person name="Hurhula B."/>
            <person name="Husby M.E."/>
            <person name="Kamat A."/>
            <person name="Kanga B."/>
            <person name="Kashin S."/>
            <person name="Khazanovich D."/>
            <person name="Kisner P."/>
            <person name="Lance K."/>
            <person name="Lara M."/>
            <person name="Lee W."/>
            <person name="Lennon N."/>
            <person name="Letendre F."/>
            <person name="LeVine R."/>
            <person name="Lipovsky A."/>
            <person name="Liu X."/>
            <person name="Liu J."/>
            <person name="Liu S."/>
            <person name="Lokyitsang T."/>
            <person name="Lokyitsang Y."/>
            <person name="Lubonja R."/>
            <person name="Lui A."/>
            <person name="MacDonald P."/>
            <person name="Magnisalis V."/>
            <person name="Maru K."/>
            <person name="Matthews C."/>
            <person name="McCusker W."/>
            <person name="McDonough S."/>
            <person name="Mehta T."/>
            <person name="Meldrim J."/>
            <person name="Meneus L."/>
            <person name="Mihai O."/>
            <person name="Mihalev A."/>
            <person name="Mihova T."/>
            <person name="Mittelman R."/>
            <person name="Mlenga V."/>
            <person name="Montmayeur A."/>
            <person name="Mulrain L."/>
            <person name="Navidi A."/>
            <person name="Naylor J."/>
            <person name="Negash T."/>
            <person name="Nguyen T."/>
            <person name="Nguyen N."/>
            <person name="Nicol R."/>
            <person name="Norbu C."/>
            <person name="Norbu N."/>
            <person name="Novod N."/>
            <person name="O'Neill B."/>
            <person name="Osman S."/>
            <person name="Markiewicz E."/>
            <person name="Oyono O.L."/>
            <person name="Patti C."/>
            <person name="Phunkhang P."/>
            <person name="Pierre F."/>
            <person name="Priest M."/>
            <person name="Raghuraman S."/>
            <person name="Rege F."/>
            <person name="Reyes R."/>
            <person name="Rise C."/>
            <person name="Rogov P."/>
            <person name="Ross K."/>
            <person name="Ryan E."/>
            <person name="Settipalli S."/>
            <person name="Shea T."/>
            <person name="Sherpa N."/>
            <person name="Shi L."/>
            <person name="Shih D."/>
            <person name="Sparrow T."/>
            <person name="Spaulding J."/>
            <person name="Stalker J."/>
            <person name="Stange-Thomann N."/>
            <person name="Stavropoulos S."/>
            <person name="Stone C."/>
            <person name="Strader C."/>
            <person name="Tesfaye S."/>
            <person name="Thomson T."/>
            <person name="Thoulutsang Y."/>
            <person name="Thoulutsang D."/>
            <person name="Topham K."/>
            <person name="Topping I."/>
            <person name="Tsamla T."/>
            <person name="Vassiliev H."/>
            <person name="Vo A."/>
            <person name="Wangchuk T."/>
            <person name="Wangdi T."/>
            <person name="Weiand M."/>
            <person name="Wilkinson J."/>
            <person name="Wilson A."/>
            <person name="Yadav S."/>
            <person name="Young G."/>
            <person name="Yu Q."/>
            <person name="Zembek L."/>
            <person name="Zhong D."/>
            <person name="Zimmer A."/>
            <person name="Zwirko Z."/>
            <person name="Jaffe D.B."/>
            <person name="Alvarez P."/>
            <person name="Brockman W."/>
            <person name="Butler J."/>
            <person name="Chin C."/>
            <person name="Gnerre S."/>
            <person name="Grabherr M."/>
            <person name="Kleber M."/>
            <person name="Mauceli E."/>
            <person name="MacCallum I."/>
        </authorList>
    </citation>
    <scope>NUCLEOTIDE SEQUENCE [LARGE SCALE GENOMIC DNA]</scope>
    <source>
        <strain evidence="2">Tai18E2 / Tucson 14021-0261.01</strain>
    </source>
</reference>
<sequence>MCDIIPNHNQDACRYQCYTIFRNNSDAAQKLRKQLLQSKLENFEGYDRSGGEKPVNVIWASGITTELEDGYWHGNRKQNDSGKGTYTWKQRKTQSLKQRQTAGKQRTFPNGNGNLRCLLCPLLLPLVSTLSSLSALSAFSPLSFRLCQLLASKQLPG</sequence>
<reference evidence="1 2" key="2">
    <citation type="journal article" date="2007" name="PLoS Biol.">
        <title>Principles of genome evolution in the Drosophila melanogaster species group.</title>
        <authorList>
            <person name="Ranz J.M."/>
            <person name="Maurin D."/>
            <person name="Chan Y.S."/>
            <person name="von Grotthuss M."/>
            <person name="Hillier L.W."/>
            <person name="Roote J."/>
            <person name="Ashburner M."/>
            <person name="Bergman C.M."/>
        </authorList>
    </citation>
    <scope>NUCLEOTIDE SEQUENCE [LARGE SCALE GENOMIC DNA]</scope>
    <source>
        <strain evidence="2">Tai18E2 / Tucson 14021-0261.01</strain>
    </source>
</reference>
<gene>
    <name evidence="1" type="primary">Dyak\GE28860</name>
    <name evidence="1" type="synonym">GE28860</name>
    <name evidence="1" type="ORF">Dyak_GE28860</name>
</gene>
<dbReference type="KEGG" id="dya:Dyak_GE28860"/>
<protein>
    <submittedName>
        <fullName evidence="1">Uncharacterized protein</fullName>
    </submittedName>
</protein>
<name>A0A0R1DNH9_DROYA</name>